<dbReference type="InterPro" id="IPR036366">
    <property type="entry name" value="PGBDSf"/>
</dbReference>
<dbReference type="SUPFAM" id="SSF47090">
    <property type="entry name" value="PGBD-like"/>
    <property type="match status" value="1"/>
</dbReference>
<comment type="caution">
    <text evidence="2">The sequence shown here is derived from an EMBL/GenBank/DDBJ whole genome shotgun (WGS) entry which is preliminary data.</text>
</comment>
<dbReference type="PROSITE" id="PS51257">
    <property type="entry name" value="PROKAR_LIPOPROTEIN"/>
    <property type="match status" value="1"/>
</dbReference>
<sequence length="186" mass="19900">MRHSLLLPGLLALTACMPAGDRSAFSQPLSAGEGAIEVMRGAGPPDADPSACYANESTPAVIETVTEQVMIQPPQIASDGRVLEPGVFVSESQQRIIRERRELWFQIPCEMQVGDPEFIASLQRALAARGLYQGPVTGEMTRRTERAIRAYQEPQGLDSTILSLAAAQQLGLSLWNPELAAGGGQG</sequence>
<dbReference type="InterPro" id="IPR002477">
    <property type="entry name" value="Peptidoglycan-bd-like"/>
</dbReference>
<dbReference type="EMBL" id="QGGW01000004">
    <property type="protein sequence ID" value="PWK60713.1"/>
    <property type="molecule type" value="Genomic_DNA"/>
</dbReference>
<dbReference type="AlphaFoldDB" id="A0A316GI73"/>
<proteinExistence type="predicted"/>
<name>A0A316GI73_9RHOB</name>
<protein>
    <submittedName>
        <fullName evidence="2">Putative peptidoglycan binding protein</fullName>
    </submittedName>
</protein>
<dbReference type="RefSeq" id="WP_245904300.1">
    <property type="nucleotide sequence ID" value="NZ_QGGW01000004.1"/>
</dbReference>
<feature type="domain" description="Peptidoglycan binding-like" evidence="1">
    <location>
        <begin position="119"/>
        <end position="160"/>
    </location>
</feature>
<organism evidence="2 3">
    <name type="scientific">Roseicyclus mahoneyensis</name>
    <dbReference type="NCBI Taxonomy" id="164332"/>
    <lineage>
        <taxon>Bacteria</taxon>
        <taxon>Pseudomonadati</taxon>
        <taxon>Pseudomonadota</taxon>
        <taxon>Alphaproteobacteria</taxon>
        <taxon>Rhodobacterales</taxon>
        <taxon>Roseobacteraceae</taxon>
        <taxon>Roseicyclus</taxon>
    </lineage>
</organism>
<evidence type="ECO:0000313" key="3">
    <source>
        <dbReference type="Proteomes" id="UP000245708"/>
    </source>
</evidence>
<dbReference type="Pfam" id="PF01471">
    <property type="entry name" value="PG_binding_1"/>
    <property type="match status" value="1"/>
</dbReference>
<dbReference type="Proteomes" id="UP000245708">
    <property type="component" value="Unassembled WGS sequence"/>
</dbReference>
<dbReference type="Gene3D" id="1.10.101.10">
    <property type="entry name" value="PGBD-like superfamily/PGBD"/>
    <property type="match status" value="1"/>
</dbReference>
<gene>
    <name evidence="2" type="ORF">C7455_104351</name>
</gene>
<evidence type="ECO:0000259" key="1">
    <source>
        <dbReference type="Pfam" id="PF01471"/>
    </source>
</evidence>
<reference evidence="2 3" key="1">
    <citation type="submission" date="2018-05" db="EMBL/GenBank/DDBJ databases">
        <title>Genomic Encyclopedia of Type Strains, Phase IV (KMG-IV): sequencing the most valuable type-strain genomes for metagenomic binning, comparative biology and taxonomic classification.</title>
        <authorList>
            <person name="Goeker M."/>
        </authorList>
    </citation>
    <scope>NUCLEOTIDE SEQUENCE [LARGE SCALE GENOMIC DNA]</scope>
    <source>
        <strain evidence="2 3">DSM 16097</strain>
    </source>
</reference>
<dbReference type="InterPro" id="IPR036365">
    <property type="entry name" value="PGBD-like_sf"/>
</dbReference>
<accession>A0A316GI73</accession>
<keyword evidence="3" id="KW-1185">Reference proteome</keyword>
<evidence type="ECO:0000313" key="2">
    <source>
        <dbReference type="EMBL" id="PWK60713.1"/>
    </source>
</evidence>